<evidence type="ECO:0000256" key="3">
    <source>
        <dbReference type="ARBA" id="ARBA00023163"/>
    </source>
</evidence>
<organism evidence="5 6">
    <name type="scientific">Rhizocola hellebori</name>
    <dbReference type="NCBI Taxonomy" id="1392758"/>
    <lineage>
        <taxon>Bacteria</taxon>
        <taxon>Bacillati</taxon>
        <taxon>Actinomycetota</taxon>
        <taxon>Actinomycetes</taxon>
        <taxon>Micromonosporales</taxon>
        <taxon>Micromonosporaceae</taxon>
        <taxon>Rhizocola</taxon>
    </lineage>
</organism>
<dbReference type="SMART" id="SM00347">
    <property type="entry name" value="HTH_MARR"/>
    <property type="match status" value="1"/>
</dbReference>
<keyword evidence="2" id="KW-0238">DNA-binding</keyword>
<dbReference type="RefSeq" id="WP_203909012.1">
    <property type="nucleotide sequence ID" value="NZ_BONY01000017.1"/>
</dbReference>
<evidence type="ECO:0000313" key="5">
    <source>
        <dbReference type="EMBL" id="GIH05140.1"/>
    </source>
</evidence>
<keyword evidence="3" id="KW-0804">Transcription</keyword>
<dbReference type="PANTHER" id="PTHR42756:SF1">
    <property type="entry name" value="TRANSCRIPTIONAL REPRESSOR OF EMRAB OPERON"/>
    <property type="match status" value="1"/>
</dbReference>
<evidence type="ECO:0000259" key="4">
    <source>
        <dbReference type="PROSITE" id="PS50995"/>
    </source>
</evidence>
<dbReference type="PANTHER" id="PTHR42756">
    <property type="entry name" value="TRANSCRIPTIONAL REGULATOR, MARR"/>
    <property type="match status" value="1"/>
</dbReference>
<name>A0A8J3VG69_9ACTN</name>
<comment type="caution">
    <text evidence="5">The sequence shown here is derived from an EMBL/GenBank/DDBJ whole genome shotgun (WGS) entry which is preliminary data.</text>
</comment>
<evidence type="ECO:0000256" key="2">
    <source>
        <dbReference type="ARBA" id="ARBA00023125"/>
    </source>
</evidence>
<keyword evidence="1" id="KW-0805">Transcription regulation</keyword>
<protein>
    <recommendedName>
        <fullName evidence="4">HTH marR-type domain-containing protein</fullName>
    </recommendedName>
</protein>
<evidence type="ECO:0000313" key="6">
    <source>
        <dbReference type="Proteomes" id="UP000612899"/>
    </source>
</evidence>
<dbReference type="SUPFAM" id="SSF46785">
    <property type="entry name" value="Winged helix' DNA-binding domain"/>
    <property type="match status" value="1"/>
</dbReference>
<dbReference type="Pfam" id="PF12802">
    <property type="entry name" value="MarR_2"/>
    <property type="match status" value="1"/>
</dbReference>
<proteinExistence type="predicted"/>
<dbReference type="InterPro" id="IPR036388">
    <property type="entry name" value="WH-like_DNA-bd_sf"/>
</dbReference>
<dbReference type="Gene3D" id="1.10.10.10">
    <property type="entry name" value="Winged helix-like DNA-binding domain superfamily/Winged helix DNA-binding domain"/>
    <property type="match status" value="1"/>
</dbReference>
<accession>A0A8J3VG69</accession>
<reference evidence="5" key="1">
    <citation type="submission" date="2021-01" db="EMBL/GenBank/DDBJ databases">
        <title>Whole genome shotgun sequence of Rhizocola hellebori NBRC 109834.</title>
        <authorList>
            <person name="Komaki H."/>
            <person name="Tamura T."/>
        </authorList>
    </citation>
    <scope>NUCLEOTIDE SEQUENCE</scope>
    <source>
        <strain evidence="5">NBRC 109834</strain>
    </source>
</reference>
<dbReference type="AlphaFoldDB" id="A0A8J3VG69"/>
<keyword evidence="6" id="KW-1185">Reference proteome</keyword>
<dbReference type="InterPro" id="IPR036390">
    <property type="entry name" value="WH_DNA-bd_sf"/>
</dbReference>
<dbReference type="Proteomes" id="UP000612899">
    <property type="component" value="Unassembled WGS sequence"/>
</dbReference>
<gene>
    <name evidence="5" type="ORF">Rhe02_32070</name>
</gene>
<dbReference type="EMBL" id="BONY01000017">
    <property type="protein sequence ID" value="GIH05140.1"/>
    <property type="molecule type" value="Genomic_DNA"/>
</dbReference>
<dbReference type="GO" id="GO:0003700">
    <property type="term" value="F:DNA-binding transcription factor activity"/>
    <property type="evidence" value="ECO:0007669"/>
    <property type="project" value="InterPro"/>
</dbReference>
<dbReference type="PRINTS" id="PR00598">
    <property type="entry name" value="HTHMARR"/>
</dbReference>
<sequence>MHEIDASTFRQPLVLEMRLLTHLLSSVVEAALVPAGVTLRHFGVLTRIYASPGQNQREIGEMLRIDRTTVVALADDLELAGLLERRRGVDRRSFALYLTLEGKARTQQLQRMVAEAEATFFASLDSGEQAALHSVIGRLLEAGRSETEGNDKD</sequence>
<dbReference type="GO" id="GO:0003677">
    <property type="term" value="F:DNA binding"/>
    <property type="evidence" value="ECO:0007669"/>
    <property type="project" value="UniProtKB-KW"/>
</dbReference>
<evidence type="ECO:0000256" key="1">
    <source>
        <dbReference type="ARBA" id="ARBA00023015"/>
    </source>
</evidence>
<dbReference type="PROSITE" id="PS50995">
    <property type="entry name" value="HTH_MARR_2"/>
    <property type="match status" value="1"/>
</dbReference>
<feature type="domain" description="HTH marR-type" evidence="4">
    <location>
        <begin position="10"/>
        <end position="141"/>
    </location>
</feature>
<dbReference type="InterPro" id="IPR000835">
    <property type="entry name" value="HTH_MarR-typ"/>
</dbReference>